<keyword evidence="2" id="KW-0472">Membrane</keyword>
<dbReference type="Proteomes" id="UP000198619">
    <property type="component" value="Unassembled WGS sequence"/>
</dbReference>
<evidence type="ECO:0000313" key="4">
    <source>
        <dbReference type="EMBL" id="SFB05777.1"/>
    </source>
</evidence>
<keyword evidence="5" id="KW-1185">Reference proteome</keyword>
<dbReference type="PANTHER" id="PTHR41259">
    <property type="entry name" value="DOUBLE-STRAND BREAK REPAIR RAD50 ATPASE, PUTATIVE-RELATED"/>
    <property type="match status" value="1"/>
</dbReference>
<feature type="coiled-coil region" evidence="1">
    <location>
        <begin position="709"/>
        <end position="736"/>
    </location>
</feature>
<dbReference type="InterPro" id="IPR038734">
    <property type="entry name" value="YhaN_AAA"/>
</dbReference>
<dbReference type="SUPFAM" id="SSF52540">
    <property type="entry name" value="P-loop containing nucleoside triphosphate hydrolases"/>
    <property type="match status" value="2"/>
</dbReference>
<reference evidence="4 5" key="1">
    <citation type="submission" date="2016-10" db="EMBL/GenBank/DDBJ databases">
        <authorList>
            <person name="de Groot N.N."/>
        </authorList>
    </citation>
    <scope>NUCLEOTIDE SEQUENCE [LARGE SCALE GENOMIC DNA]</scope>
    <source>
        <strain evidence="4 5">DSM 12271</strain>
    </source>
</reference>
<feature type="domain" description="YhaN AAA" evidence="3">
    <location>
        <begin position="1"/>
        <end position="55"/>
    </location>
</feature>
<keyword evidence="1" id="KW-0175">Coiled coil</keyword>
<evidence type="ECO:0000259" key="3">
    <source>
        <dbReference type="Pfam" id="PF13514"/>
    </source>
</evidence>
<dbReference type="Gene3D" id="3.40.50.300">
    <property type="entry name" value="P-loop containing nucleotide triphosphate hydrolases"/>
    <property type="match status" value="2"/>
</dbReference>
<dbReference type="EMBL" id="FOKI01000010">
    <property type="protein sequence ID" value="SFB05777.1"/>
    <property type="molecule type" value="Genomic_DNA"/>
</dbReference>
<dbReference type="InterPro" id="IPR027417">
    <property type="entry name" value="P-loop_NTPase"/>
</dbReference>
<dbReference type="RefSeq" id="WP_090040473.1">
    <property type="nucleotide sequence ID" value="NZ_FOKI01000010.1"/>
</dbReference>
<dbReference type="Pfam" id="PF13514">
    <property type="entry name" value="AAA_27"/>
    <property type="match status" value="1"/>
</dbReference>
<dbReference type="OrthoDB" id="9764467at2"/>
<evidence type="ECO:0000256" key="2">
    <source>
        <dbReference type="SAM" id="Phobius"/>
    </source>
</evidence>
<dbReference type="PANTHER" id="PTHR41259:SF1">
    <property type="entry name" value="DOUBLE-STRAND BREAK REPAIR RAD50 ATPASE, PUTATIVE-RELATED"/>
    <property type="match status" value="1"/>
</dbReference>
<keyword evidence="2" id="KW-0812">Transmembrane</keyword>
<sequence>MIIKKLNIKAFGKIKDKEIELKKGFNIIYGENEKGKSTIQGFMRVMLYGMSLNKKSLRENDRKRFTPWSGEKPCGEMIIKNKNEDILIKRDFGGTKRDDEALVINNITGEEIKVDKISPGRDLLGLSINGFLKTLFIGQLSLGIAGDKDDEILHKLSNLENLNHDDVSYQSALKILEDYKKIWTSQRKGGKLNDLREQLELLNSEYREALSLNEGNIEDNITLNKLKDQRELVVKDIKALELYKKHIKKIKLNKEYNDILQYLRKTKELKSMKGKVQEGLGEKQDNLNEEFLQKLWNDYYSYNELRSLYEKLKGKYSKLKIEEEDFQIKLEKYEGFLTLEDDVNSKVRALIEERDLLKNNLKQYEEIENEITNIEKKLKSIEVNKEKLNIISEIKEKSKEKFSVYEEKLKELKYFLNSNDIDYDTLSKEKSINKNINVYRGVTIIGFGLLTIAIIIMIIISSVKPLILGAIGIIISLYSTTNGNKLSVSKNIINIEKNKKEKLDKINMELESIEEELKDLAYRAETKDFKTLFLKIKEYEDIENNEEYLKIKLESKMLSINNEDLKSNLIKNEKFIDFILSHTKCRDENEFFEKYNDYKNVLHDYSLIKRELIEKKELIDSQDKLVNEKFKSIKTKLESLNKNHITFDRIEDEIKDLWEKLKIKNSIEKELYQVENSYKLLLKDRDLEDIKNEIGEIAEGSFKEDFNNEEEIEESYKKKNNELVQIEKKLRDVDNSINNRFSGKRDAWQIMQQIVSVKEEILNGEEEVEILDLALENLRLSFKEVQKSFGPKLNKRVKEIFREVTDNAYDEVKVGEDYGMLVRDNLSSELVDIQSLSNGCEDQLYFSLRIALLDMLFAKEETVPIILDESFVQYDDNRLKNTLDFLYEYSKHKQVILCTCQNREIKIMNKFNDVNIVYL</sequence>
<feature type="coiled-coil region" evidence="1">
    <location>
        <begin position="496"/>
        <end position="523"/>
    </location>
</feature>
<feature type="transmembrane region" description="Helical" evidence="2">
    <location>
        <begin position="438"/>
        <end position="460"/>
    </location>
</feature>
<accession>A0A1I0XYM6</accession>
<feature type="coiled-coil region" evidence="1">
    <location>
        <begin position="302"/>
        <end position="391"/>
    </location>
</feature>
<gene>
    <name evidence="4" type="ORF">SAMN04488528_101065</name>
</gene>
<proteinExistence type="predicted"/>
<evidence type="ECO:0000256" key="1">
    <source>
        <dbReference type="SAM" id="Coils"/>
    </source>
</evidence>
<protein>
    <submittedName>
        <fullName evidence="4">AAA domain-containing protein</fullName>
    </submittedName>
</protein>
<evidence type="ECO:0000313" key="5">
    <source>
        <dbReference type="Proteomes" id="UP000198619"/>
    </source>
</evidence>
<name>A0A1I0XYM6_9CLOT</name>
<dbReference type="STRING" id="84698.SAMN04488528_101065"/>
<keyword evidence="2" id="KW-1133">Transmembrane helix</keyword>
<dbReference type="AlphaFoldDB" id="A0A1I0XYM6"/>
<organism evidence="4 5">
    <name type="scientific">Clostridium frigidicarnis</name>
    <dbReference type="NCBI Taxonomy" id="84698"/>
    <lineage>
        <taxon>Bacteria</taxon>
        <taxon>Bacillati</taxon>
        <taxon>Bacillota</taxon>
        <taxon>Clostridia</taxon>
        <taxon>Eubacteriales</taxon>
        <taxon>Clostridiaceae</taxon>
        <taxon>Clostridium</taxon>
    </lineage>
</organism>